<dbReference type="Proteomes" id="UP000817658">
    <property type="component" value="Chromosome 1"/>
</dbReference>
<proteinExistence type="predicted"/>
<gene>
    <name evidence="2" type="primary">P0537A05.37</name>
</gene>
<evidence type="ECO:0000313" key="2">
    <source>
        <dbReference type="EMBL" id="BAD52623.1"/>
    </source>
</evidence>
<evidence type="ECO:0000256" key="1">
    <source>
        <dbReference type="SAM" id="MobiDB-lite"/>
    </source>
</evidence>
<protein>
    <submittedName>
        <fullName evidence="2">Uncharacterized protein</fullName>
    </submittedName>
</protein>
<dbReference type="AlphaFoldDB" id="Q5ZDD9"/>
<sequence>MNPTRRPRRRERSRAAEVEQTLPEACGGTDEATEGARAVPEKRAMENKHNLISEPTRPVPLTSHHLAKWFQVLRALHFGVPIC</sequence>
<name>Q5ZDD9_ORYSJ</name>
<dbReference type="EMBL" id="AP002971">
    <property type="protein sequence ID" value="BAD52623.1"/>
    <property type="molecule type" value="Genomic_DNA"/>
</dbReference>
<accession>Q5ZDD9</accession>
<reference evidence="2" key="1">
    <citation type="journal article" date="2002" name="Nature">
        <title>The genome sequence and structure of rice chromosome 1.</title>
        <authorList>
            <person name="Sasaki T."/>
            <person name="Matsumoto T."/>
            <person name="Yamamoto K."/>
            <person name="Sakata K."/>
            <person name="Baba T."/>
            <person name="Katayose Y."/>
            <person name="Wu J."/>
            <person name="Niimura Y."/>
            <person name="Cheng Z."/>
            <person name="Nagamura Y."/>
            <person name="Antonio B.A."/>
            <person name="Kanamori H."/>
            <person name="Hosokawa S."/>
            <person name="Masukawa M."/>
            <person name="Arikawa K."/>
            <person name="Chiden Y."/>
            <person name="Hayashi M."/>
            <person name="Okamoto M."/>
            <person name="Ando T."/>
            <person name="Aoki H."/>
            <person name="Arita K."/>
            <person name="Hamada M."/>
            <person name="Harada C."/>
            <person name="Hijishita S."/>
            <person name="Honda M."/>
            <person name="Ichikawa Y."/>
            <person name="Idonuma A."/>
            <person name="Iijima M."/>
            <person name="Ikeda M."/>
            <person name="Ikeno M."/>
            <person name="Itoh S."/>
            <person name="Itoh T."/>
            <person name="Itoh Y."/>
            <person name="Itoh Y."/>
            <person name="Iwabuchi A."/>
            <person name="Kamiya K."/>
            <person name="Karasawa W."/>
            <person name="Katagiri S."/>
            <person name="Kikuta A."/>
            <person name="Kobayashi N."/>
            <person name="Kono I."/>
            <person name="Machita K."/>
            <person name="Maehara T."/>
            <person name="Mizuno H."/>
            <person name="Mizubayashi T."/>
            <person name="Mukai Y."/>
            <person name="Nagasaki H."/>
            <person name="Nakashima M."/>
            <person name="Nakama Y."/>
            <person name="Nakamichi Y."/>
            <person name="Nakamura M."/>
            <person name="Namiki N."/>
            <person name="Negishi M."/>
            <person name="Ohta I."/>
            <person name="Ono N."/>
            <person name="Saji S."/>
            <person name="Sakai K."/>
            <person name="Shibata M."/>
            <person name="Shimokawa T."/>
            <person name="Shomura A."/>
            <person name="Song J."/>
            <person name="Takazaki Y."/>
            <person name="Terasawa K."/>
            <person name="Tsuji K."/>
            <person name="Waki K."/>
            <person name="Yamagata H."/>
            <person name="Yamane H."/>
            <person name="Yoshiki S."/>
            <person name="Yoshihara R."/>
            <person name="Yukawa K."/>
            <person name="Zhong H."/>
            <person name="Iwama H."/>
            <person name="Endo T."/>
            <person name="Ito H."/>
            <person name="Hahn J.H."/>
            <person name="Kim H.I."/>
            <person name="Eun M.Y."/>
            <person name="Yano M."/>
            <person name="Jiang J."/>
            <person name="Gojobori T."/>
        </authorList>
    </citation>
    <scope>NUCLEOTIDE SEQUENCE [LARGE SCALE GENOMIC DNA]</scope>
</reference>
<feature type="region of interest" description="Disordered" evidence="1">
    <location>
        <begin position="1"/>
        <end position="44"/>
    </location>
</feature>
<feature type="compositionally biased region" description="Basic residues" evidence="1">
    <location>
        <begin position="1"/>
        <end position="12"/>
    </location>
</feature>
<organism evidence="2">
    <name type="scientific">Oryza sativa subsp. japonica</name>
    <name type="common">Rice</name>
    <dbReference type="NCBI Taxonomy" id="39947"/>
    <lineage>
        <taxon>Eukaryota</taxon>
        <taxon>Viridiplantae</taxon>
        <taxon>Streptophyta</taxon>
        <taxon>Embryophyta</taxon>
        <taxon>Tracheophyta</taxon>
        <taxon>Spermatophyta</taxon>
        <taxon>Magnoliopsida</taxon>
        <taxon>Liliopsida</taxon>
        <taxon>Poales</taxon>
        <taxon>Poaceae</taxon>
        <taxon>BOP clade</taxon>
        <taxon>Oryzoideae</taxon>
        <taxon>Oryzeae</taxon>
        <taxon>Oryzinae</taxon>
        <taxon>Oryza</taxon>
        <taxon>Oryza sativa</taxon>
    </lineage>
</organism>